<dbReference type="SMART" id="SM00448">
    <property type="entry name" value="REC"/>
    <property type="match status" value="1"/>
</dbReference>
<gene>
    <name evidence="4" type="ORF">SVA_1819</name>
</gene>
<feature type="domain" description="Response regulatory" evidence="3">
    <location>
        <begin position="5"/>
        <end position="118"/>
    </location>
</feature>
<evidence type="ECO:0000256" key="1">
    <source>
        <dbReference type="ARBA" id="ARBA00022553"/>
    </source>
</evidence>
<reference evidence="4 5" key="1">
    <citation type="submission" date="2015-08" db="EMBL/GenBank/DDBJ databases">
        <title>Complete genome sequence of Sulfurifustis variabilis.</title>
        <authorList>
            <person name="Miura A."/>
            <person name="Kojima H."/>
            <person name="Fukui M."/>
        </authorList>
    </citation>
    <scope>NUCLEOTIDE SEQUENCE [LARGE SCALE GENOMIC DNA]</scope>
    <source>
        <strain evidence="5">skN76</strain>
    </source>
</reference>
<dbReference type="GO" id="GO:0000160">
    <property type="term" value="P:phosphorelay signal transduction system"/>
    <property type="evidence" value="ECO:0007669"/>
    <property type="project" value="InterPro"/>
</dbReference>
<dbReference type="PROSITE" id="PS50110">
    <property type="entry name" value="RESPONSE_REGULATORY"/>
    <property type="match status" value="1"/>
</dbReference>
<evidence type="ECO:0000259" key="3">
    <source>
        <dbReference type="PROSITE" id="PS50110"/>
    </source>
</evidence>
<evidence type="ECO:0000313" key="5">
    <source>
        <dbReference type="Proteomes" id="UP000218899"/>
    </source>
</evidence>
<evidence type="ECO:0000313" key="4">
    <source>
        <dbReference type="EMBL" id="BAU48373.1"/>
    </source>
</evidence>
<dbReference type="Pfam" id="PF00072">
    <property type="entry name" value="Response_reg"/>
    <property type="match status" value="1"/>
</dbReference>
<organism evidence="4 5">
    <name type="scientific">Sulfurifustis variabilis</name>
    <dbReference type="NCBI Taxonomy" id="1675686"/>
    <lineage>
        <taxon>Bacteria</taxon>
        <taxon>Pseudomonadati</taxon>
        <taxon>Pseudomonadota</taxon>
        <taxon>Gammaproteobacteria</taxon>
        <taxon>Acidiferrobacterales</taxon>
        <taxon>Acidiferrobacteraceae</taxon>
        <taxon>Sulfurifustis</taxon>
    </lineage>
</organism>
<name>A0A1B4V4A2_9GAMM</name>
<dbReference type="SUPFAM" id="SSF52172">
    <property type="entry name" value="CheY-like"/>
    <property type="match status" value="1"/>
</dbReference>
<keyword evidence="5" id="KW-1185">Reference proteome</keyword>
<dbReference type="InterPro" id="IPR050595">
    <property type="entry name" value="Bact_response_regulator"/>
</dbReference>
<dbReference type="InterPro" id="IPR011006">
    <property type="entry name" value="CheY-like_superfamily"/>
</dbReference>
<sequence length="134" mass="15234">MVRNRILIVEDDTHVLETYKLFLEIEGYHVLTAHDGREALDLLRFEKELPALILLDLMMPVMNGWRFLEERRADARLASVPVIAITSARFPEAPPGAVRTLLKPVDIPELLRLVAEHARDSRAPAPQPQPPFKP</sequence>
<dbReference type="InterPro" id="IPR001789">
    <property type="entry name" value="Sig_transdc_resp-reg_receiver"/>
</dbReference>
<proteinExistence type="predicted"/>
<dbReference type="Proteomes" id="UP000218899">
    <property type="component" value="Chromosome"/>
</dbReference>
<evidence type="ECO:0000256" key="2">
    <source>
        <dbReference type="PROSITE-ProRule" id="PRU00169"/>
    </source>
</evidence>
<dbReference type="PANTHER" id="PTHR44591">
    <property type="entry name" value="STRESS RESPONSE REGULATOR PROTEIN 1"/>
    <property type="match status" value="1"/>
</dbReference>
<feature type="modified residue" description="4-aspartylphosphate" evidence="2">
    <location>
        <position position="56"/>
    </location>
</feature>
<dbReference type="AlphaFoldDB" id="A0A1B4V4A2"/>
<dbReference type="EMBL" id="AP014936">
    <property type="protein sequence ID" value="BAU48373.1"/>
    <property type="molecule type" value="Genomic_DNA"/>
</dbReference>
<dbReference type="RefSeq" id="WP_169924035.1">
    <property type="nucleotide sequence ID" value="NZ_AP014936.1"/>
</dbReference>
<accession>A0A1B4V4A2</accession>
<dbReference type="PANTHER" id="PTHR44591:SF18">
    <property type="entry name" value="REGULATORY PROTEIN"/>
    <property type="match status" value="1"/>
</dbReference>
<dbReference type="Gene3D" id="3.40.50.2300">
    <property type="match status" value="1"/>
</dbReference>
<dbReference type="KEGG" id="sva:SVA_1819"/>
<protein>
    <submittedName>
        <fullName evidence="4">Chemotaxis protein CheY</fullName>
    </submittedName>
</protein>
<keyword evidence="1 2" id="KW-0597">Phosphoprotein</keyword>